<evidence type="ECO:0000313" key="2">
    <source>
        <dbReference type="Proteomes" id="UP000196877"/>
    </source>
</evidence>
<dbReference type="EMBL" id="CP021920">
    <property type="protein sequence ID" value="ASB89684.1"/>
    <property type="molecule type" value="Genomic_DNA"/>
</dbReference>
<gene>
    <name evidence="1" type="ORF">S101395_03177</name>
</gene>
<reference evidence="1 2" key="1">
    <citation type="submission" date="2017-06" db="EMBL/GenBank/DDBJ databases">
        <title>Genome sequence of Bacillus sonorensis strain SRCM101395.</title>
        <authorList>
            <person name="Cho S.H."/>
        </authorList>
    </citation>
    <scope>NUCLEOTIDE SEQUENCE [LARGE SCALE GENOMIC DNA]</scope>
    <source>
        <strain evidence="1 2">SRCM101395</strain>
    </source>
</reference>
<dbReference type="Proteomes" id="UP000196877">
    <property type="component" value="Chromosome"/>
</dbReference>
<organism evidence="1 2">
    <name type="scientific">Bacillus sonorensis</name>
    <dbReference type="NCBI Taxonomy" id="119858"/>
    <lineage>
        <taxon>Bacteria</taxon>
        <taxon>Bacillati</taxon>
        <taxon>Bacillota</taxon>
        <taxon>Bacilli</taxon>
        <taxon>Bacillales</taxon>
        <taxon>Bacillaceae</taxon>
        <taxon>Bacillus</taxon>
    </lineage>
</organism>
<accession>A0ABM6LK30</accession>
<evidence type="ECO:0000313" key="1">
    <source>
        <dbReference type="EMBL" id="ASB89684.1"/>
    </source>
</evidence>
<sequence>MKPGNLRASARCYVQQNALILRDKEYVKFLVFLSNLEERF</sequence>
<protein>
    <submittedName>
        <fullName evidence="1">Uncharacterized protein</fullName>
    </submittedName>
</protein>
<name>A0ABM6LK30_9BACI</name>
<proteinExistence type="predicted"/>
<keyword evidence="2" id="KW-1185">Reference proteome</keyword>